<feature type="transmembrane region" description="Helical" evidence="1">
    <location>
        <begin position="20"/>
        <end position="38"/>
    </location>
</feature>
<name>A0ABY3C9E4_9GAMM</name>
<dbReference type="Pfam" id="PF13426">
    <property type="entry name" value="PAS_9"/>
    <property type="match status" value="1"/>
</dbReference>
<protein>
    <submittedName>
        <fullName evidence="7">EAL domain-containing protein</fullName>
    </submittedName>
</protein>
<dbReference type="InterPro" id="IPR000700">
    <property type="entry name" value="PAS-assoc_C"/>
</dbReference>
<dbReference type="PROSITE" id="PS50887">
    <property type="entry name" value="GGDEF"/>
    <property type="match status" value="1"/>
</dbReference>
<dbReference type="Pfam" id="PF00563">
    <property type="entry name" value="EAL"/>
    <property type="match status" value="1"/>
</dbReference>
<feature type="domain" description="EAL" evidence="4">
    <location>
        <begin position="687"/>
        <end position="941"/>
    </location>
</feature>
<feature type="domain" description="PAC" evidence="3">
    <location>
        <begin position="338"/>
        <end position="391"/>
    </location>
</feature>
<evidence type="ECO:0000259" key="5">
    <source>
        <dbReference type="PROSITE" id="PS50885"/>
    </source>
</evidence>
<dbReference type="Gene3D" id="3.30.450.20">
    <property type="entry name" value="PAS domain"/>
    <property type="match status" value="2"/>
</dbReference>
<dbReference type="PANTHER" id="PTHR44757:SF2">
    <property type="entry name" value="BIOFILM ARCHITECTURE MAINTENANCE PROTEIN MBAA"/>
    <property type="match status" value="1"/>
</dbReference>
<dbReference type="SMART" id="SM00304">
    <property type="entry name" value="HAMP"/>
    <property type="match status" value="1"/>
</dbReference>
<dbReference type="InterPro" id="IPR003660">
    <property type="entry name" value="HAMP_dom"/>
</dbReference>
<dbReference type="InterPro" id="IPR052155">
    <property type="entry name" value="Biofilm_reg_signaling"/>
</dbReference>
<dbReference type="CDD" id="cd00130">
    <property type="entry name" value="PAS"/>
    <property type="match status" value="2"/>
</dbReference>
<dbReference type="PROSITE" id="PS50113">
    <property type="entry name" value="PAC"/>
    <property type="match status" value="1"/>
</dbReference>
<dbReference type="CDD" id="cd01949">
    <property type="entry name" value="GGDEF"/>
    <property type="match status" value="1"/>
</dbReference>
<dbReference type="Proteomes" id="UP000733744">
    <property type="component" value="Unassembled WGS sequence"/>
</dbReference>
<dbReference type="InterPro" id="IPR001633">
    <property type="entry name" value="EAL_dom"/>
</dbReference>
<dbReference type="SUPFAM" id="SSF55785">
    <property type="entry name" value="PYP-like sensor domain (PAS domain)"/>
    <property type="match status" value="2"/>
</dbReference>
<dbReference type="InterPro" id="IPR000160">
    <property type="entry name" value="GGDEF_dom"/>
</dbReference>
<comment type="caution">
    <text evidence="7">The sequence shown here is derived from an EMBL/GenBank/DDBJ whole genome shotgun (WGS) entry which is preliminary data.</text>
</comment>
<organism evidence="7 8">
    <name type="scientific">Candidatus Methylobacter oryzae</name>
    <dbReference type="NCBI Taxonomy" id="2497749"/>
    <lineage>
        <taxon>Bacteria</taxon>
        <taxon>Pseudomonadati</taxon>
        <taxon>Pseudomonadota</taxon>
        <taxon>Gammaproteobacteria</taxon>
        <taxon>Methylococcales</taxon>
        <taxon>Methylococcaceae</taxon>
        <taxon>Methylobacter</taxon>
    </lineage>
</organism>
<dbReference type="PROSITE" id="PS50883">
    <property type="entry name" value="EAL"/>
    <property type="match status" value="1"/>
</dbReference>
<dbReference type="SMART" id="SM00091">
    <property type="entry name" value="PAS"/>
    <property type="match status" value="2"/>
</dbReference>
<dbReference type="SUPFAM" id="SSF141868">
    <property type="entry name" value="EAL domain-like"/>
    <property type="match status" value="1"/>
</dbReference>
<dbReference type="PANTHER" id="PTHR44757">
    <property type="entry name" value="DIGUANYLATE CYCLASE DGCP"/>
    <property type="match status" value="1"/>
</dbReference>
<accession>A0ABY3C9E4</accession>
<dbReference type="InterPro" id="IPR043128">
    <property type="entry name" value="Rev_trsase/Diguanyl_cyclase"/>
</dbReference>
<dbReference type="InterPro" id="IPR000014">
    <property type="entry name" value="PAS"/>
</dbReference>
<dbReference type="InterPro" id="IPR035919">
    <property type="entry name" value="EAL_sf"/>
</dbReference>
<sequence length="947" mass="107295">MNKLKQWVVCQPFKRKLQWVIMTVVLTTVASTLGFLYWQKNDQQRNDFVRTNLALAKLVAEFTVLPVVFDDSKGAEDQLSKLWKTPNVAYVLLEKTGGQILTNHDPSNIAAAAPTLADNQEWLWQDHYLYFAVPISHEHEKLGILKGAYRIDELKQAQYRELHFMLLVMLIAALCSYGLAFLLRSFAMAPITQLDRHARRIAEQPDMSEPIIYSAHRADEISHLYDAFNLLMSRIQQRETEILQLNRDLEIKIRQRTQDLEESRHILALSLQASNQWLWDWNIADNILKLDAELVSLCTTLPPATITIDWFNEQIHPDDQLRIRQAQANLLCDRQPNCSSEFRLRTVNGDYRWIHSQGQIIERSPQGNPVRMIGTQTDITDRKQAEIELRIAAVAFESQEGIMVTDANNDILRVNQAFTKITGYTTEEAVNQNPRLLKSGLQDQSFYEEMWRSIELTGNWEGQIWNRRKNSDIYPELITITAVKGPDNVVTNYVAVFNDITLTQAATAEIERLAFYDPLTALPNRRLLMDRLQHSINMDRRDGKQLALLMLDLDRFKAVNDSLGHLAGDDLLQQVAARISSRLRDVDMVARLGGDEFVILLEDITLPEDAAQVAEEIIAELSKQFCLSQHDNVLIGASIGISLYPQHGDSPEILMDHADAALYQAKDAGRGCFAYFSEELTLAARERIALEARLRHAIEQQELRVFYQAQVDIATGLIIGAEALVRWQDPAEGLIPPQRFIPIAEESGLIVDIGSWVLHETCRQGRQWLDTGLPAVTLAVNVSAHQFQRSDICALVAQVLSDTGFPPEHLELEITESGLMGNQSNATTILNNLRAQGVHLAIDDFGTGYSSLAYLKHFPLDVLKIDKSFIDEIPFQQDDMEITATIVAMAHTLGFKVLAEGVETPEQHDFLRKKGCDMYQGYIKSPPIPAEEFAKLLRSQNRTMSVV</sequence>
<keyword evidence="8" id="KW-1185">Reference proteome</keyword>
<dbReference type="InterPro" id="IPR001610">
    <property type="entry name" value="PAC"/>
</dbReference>
<dbReference type="NCBIfam" id="TIGR00254">
    <property type="entry name" value="GGDEF"/>
    <property type="match status" value="1"/>
</dbReference>
<dbReference type="Gene3D" id="3.20.20.450">
    <property type="entry name" value="EAL domain"/>
    <property type="match status" value="1"/>
</dbReference>
<dbReference type="PROSITE" id="PS50112">
    <property type="entry name" value="PAS"/>
    <property type="match status" value="1"/>
</dbReference>
<feature type="transmembrane region" description="Helical" evidence="1">
    <location>
        <begin position="164"/>
        <end position="183"/>
    </location>
</feature>
<feature type="domain" description="PAS" evidence="2">
    <location>
        <begin position="387"/>
        <end position="433"/>
    </location>
</feature>
<dbReference type="Pfam" id="PF08447">
    <property type="entry name" value="PAS_3"/>
    <property type="match status" value="1"/>
</dbReference>
<dbReference type="CDD" id="cd06225">
    <property type="entry name" value="HAMP"/>
    <property type="match status" value="1"/>
</dbReference>
<dbReference type="EMBL" id="RYFG02000107">
    <property type="protein sequence ID" value="TRW92672.1"/>
    <property type="molecule type" value="Genomic_DNA"/>
</dbReference>
<dbReference type="SUPFAM" id="SSF55073">
    <property type="entry name" value="Nucleotide cyclase"/>
    <property type="match status" value="1"/>
</dbReference>
<dbReference type="InterPro" id="IPR013655">
    <property type="entry name" value="PAS_fold_3"/>
</dbReference>
<evidence type="ECO:0000313" key="7">
    <source>
        <dbReference type="EMBL" id="TRW92672.1"/>
    </source>
</evidence>
<dbReference type="SMART" id="SM00086">
    <property type="entry name" value="PAC"/>
    <property type="match status" value="2"/>
</dbReference>
<evidence type="ECO:0000313" key="8">
    <source>
        <dbReference type="Proteomes" id="UP000733744"/>
    </source>
</evidence>
<proteinExistence type="predicted"/>
<feature type="domain" description="HAMP" evidence="5">
    <location>
        <begin position="185"/>
        <end position="240"/>
    </location>
</feature>
<evidence type="ECO:0000256" key="1">
    <source>
        <dbReference type="SAM" id="Phobius"/>
    </source>
</evidence>
<dbReference type="SMART" id="SM00052">
    <property type="entry name" value="EAL"/>
    <property type="match status" value="1"/>
</dbReference>
<dbReference type="Pfam" id="PF00990">
    <property type="entry name" value="GGDEF"/>
    <property type="match status" value="1"/>
</dbReference>
<reference evidence="7 8" key="1">
    <citation type="journal article" date="2019" name="Antonie Van Leeuwenhoek">
        <title>Description of 'Ca. Methylobacter oryzae' KRF1, a novel species from the environmentally important Methylobacter clade 2.</title>
        <authorList>
            <person name="Khatri K."/>
            <person name="Mohite J.A."/>
            <person name="Pandit P.S."/>
            <person name="Bahulikar R."/>
            <person name="Rahalkar M.C."/>
        </authorList>
    </citation>
    <scope>NUCLEOTIDE SEQUENCE [LARGE SCALE GENOMIC DNA]</scope>
    <source>
        <strain evidence="7 8">KRF1</strain>
    </source>
</reference>
<keyword evidence="1" id="KW-0472">Membrane</keyword>
<dbReference type="InterPro" id="IPR035965">
    <property type="entry name" value="PAS-like_dom_sf"/>
</dbReference>
<dbReference type="Gene3D" id="6.10.340.10">
    <property type="match status" value="1"/>
</dbReference>
<dbReference type="InterPro" id="IPR033417">
    <property type="entry name" value="CHASE8"/>
</dbReference>
<dbReference type="SMART" id="SM00267">
    <property type="entry name" value="GGDEF"/>
    <property type="match status" value="1"/>
</dbReference>
<dbReference type="NCBIfam" id="TIGR00229">
    <property type="entry name" value="sensory_box"/>
    <property type="match status" value="2"/>
</dbReference>
<dbReference type="PROSITE" id="PS50885">
    <property type="entry name" value="HAMP"/>
    <property type="match status" value="1"/>
</dbReference>
<evidence type="ECO:0000259" key="2">
    <source>
        <dbReference type="PROSITE" id="PS50112"/>
    </source>
</evidence>
<dbReference type="CDD" id="cd01948">
    <property type="entry name" value="EAL"/>
    <property type="match status" value="1"/>
</dbReference>
<dbReference type="Gene3D" id="3.30.70.270">
    <property type="match status" value="1"/>
</dbReference>
<feature type="domain" description="GGDEF" evidence="6">
    <location>
        <begin position="544"/>
        <end position="678"/>
    </location>
</feature>
<gene>
    <name evidence="7" type="ORF">EKO24_014680</name>
</gene>
<keyword evidence="1" id="KW-0812">Transmembrane</keyword>
<evidence type="ECO:0000259" key="4">
    <source>
        <dbReference type="PROSITE" id="PS50883"/>
    </source>
</evidence>
<keyword evidence="1" id="KW-1133">Transmembrane helix</keyword>
<evidence type="ECO:0000259" key="3">
    <source>
        <dbReference type="PROSITE" id="PS50113"/>
    </source>
</evidence>
<dbReference type="InterPro" id="IPR029787">
    <property type="entry name" value="Nucleotide_cyclase"/>
</dbReference>
<dbReference type="Pfam" id="PF17152">
    <property type="entry name" value="CHASE8"/>
    <property type="match status" value="1"/>
</dbReference>
<dbReference type="RefSeq" id="WP_136949094.1">
    <property type="nucleotide sequence ID" value="NZ_RYFG02000107.1"/>
</dbReference>
<evidence type="ECO:0000259" key="6">
    <source>
        <dbReference type="PROSITE" id="PS50887"/>
    </source>
</evidence>